<dbReference type="EMBL" id="SWJE01000002">
    <property type="protein sequence ID" value="TKC91849.1"/>
    <property type="molecule type" value="Genomic_DNA"/>
</dbReference>
<proteinExistence type="predicted"/>
<protein>
    <submittedName>
        <fullName evidence="1">Uncharacterized protein</fullName>
    </submittedName>
</protein>
<name>A0A4U1IDX1_9BURK</name>
<dbReference type="AlphaFoldDB" id="A0A4U1IDX1"/>
<dbReference type="OrthoDB" id="9133755at2"/>
<sequence>MEKEFKELFVGALCPGTNERIGVMSIDSLIRQWTPVASENGYLVAKSKDGHAALLGRMCERDDGKPCIEIVVRAAIKHGELCCPEFWHSDAVDAQQLYGVMQGHISKRTTDGAP</sequence>
<organism evidence="1 2">
    <name type="scientific">Trinickia terrae</name>
    <dbReference type="NCBI Taxonomy" id="2571161"/>
    <lineage>
        <taxon>Bacteria</taxon>
        <taxon>Pseudomonadati</taxon>
        <taxon>Pseudomonadota</taxon>
        <taxon>Betaproteobacteria</taxon>
        <taxon>Burkholderiales</taxon>
        <taxon>Burkholderiaceae</taxon>
        <taxon>Trinickia</taxon>
    </lineage>
</organism>
<comment type="caution">
    <text evidence="1">The sequence shown here is derived from an EMBL/GenBank/DDBJ whole genome shotgun (WGS) entry which is preliminary data.</text>
</comment>
<evidence type="ECO:0000313" key="1">
    <source>
        <dbReference type="EMBL" id="TKC91849.1"/>
    </source>
</evidence>
<evidence type="ECO:0000313" key="2">
    <source>
        <dbReference type="Proteomes" id="UP000305539"/>
    </source>
</evidence>
<accession>A0A4U1IDX1</accession>
<keyword evidence="2" id="KW-1185">Reference proteome</keyword>
<dbReference type="Proteomes" id="UP000305539">
    <property type="component" value="Unassembled WGS sequence"/>
</dbReference>
<reference evidence="1 2" key="1">
    <citation type="submission" date="2019-04" db="EMBL/GenBank/DDBJ databases">
        <title>Trinickia sp. 7GSK02, isolated from subtropical forest soil.</title>
        <authorList>
            <person name="Gao Z.-H."/>
            <person name="Qiu L.-H."/>
        </authorList>
    </citation>
    <scope>NUCLEOTIDE SEQUENCE [LARGE SCALE GENOMIC DNA]</scope>
    <source>
        <strain evidence="1 2">7GSK02</strain>
    </source>
</reference>
<gene>
    <name evidence="1" type="ORF">FAZ69_04440</name>
</gene>